<accession>A0A813A789</accession>
<feature type="non-terminal residue" evidence="1">
    <location>
        <position position="107"/>
    </location>
</feature>
<comment type="caution">
    <text evidence="1">The sequence shown here is derived from an EMBL/GenBank/DDBJ whole genome shotgun (WGS) entry which is preliminary data.</text>
</comment>
<dbReference type="EMBL" id="CAJNJA010056019">
    <property type="protein sequence ID" value="CAE7857214.1"/>
    <property type="molecule type" value="Genomic_DNA"/>
</dbReference>
<proteinExistence type="predicted"/>
<name>A0A813A789_9DINO</name>
<evidence type="ECO:0000313" key="1">
    <source>
        <dbReference type="EMBL" id="CAE7857214.1"/>
    </source>
</evidence>
<sequence>MATQPPAGPSYLLTSRGLFRVDLEGSDASMVKVWNATTNFGSGGELSMGETGLMLVTKFGLRRYAWYRRNSTSDWESLTGVWNKNEEFPAADEVGAYPETFSDNRYQ</sequence>
<gene>
    <name evidence="1" type="primary">GIP</name>
    <name evidence="1" type="ORF">SNEC2469_LOCUS26980</name>
</gene>
<organism evidence="1 2">
    <name type="scientific">Symbiodinium necroappetens</name>
    <dbReference type="NCBI Taxonomy" id="1628268"/>
    <lineage>
        <taxon>Eukaryota</taxon>
        <taxon>Sar</taxon>
        <taxon>Alveolata</taxon>
        <taxon>Dinophyceae</taxon>
        <taxon>Suessiales</taxon>
        <taxon>Symbiodiniaceae</taxon>
        <taxon>Symbiodinium</taxon>
    </lineage>
</organism>
<reference evidence="1" key="1">
    <citation type="submission" date="2021-02" db="EMBL/GenBank/DDBJ databases">
        <authorList>
            <person name="Dougan E. K."/>
            <person name="Rhodes N."/>
            <person name="Thang M."/>
            <person name="Chan C."/>
        </authorList>
    </citation>
    <scope>NUCLEOTIDE SEQUENCE</scope>
</reference>
<keyword evidence="2" id="KW-1185">Reference proteome</keyword>
<dbReference type="AlphaFoldDB" id="A0A813A789"/>
<evidence type="ECO:0000313" key="2">
    <source>
        <dbReference type="Proteomes" id="UP000601435"/>
    </source>
</evidence>
<protein>
    <submittedName>
        <fullName evidence="1">GIP protein</fullName>
    </submittedName>
</protein>
<dbReference type="Proteomes" id="UP000601435">
    <property type="component" value="Unassembled WGS sequence"/>
</dbReference>